<dbReference type="RefSeq" id="WP_309831859.1">
    <property type="nucleotide sequence ID" value="NZ_JAVIZX010000001.1"/>
</dbReference>
<keyword evidence="2" id="KW-1185">Reference proteome</keyword>
<accession>A0ABU1IGW1</accession>
<sequence>MNNNNNPVIVPVLPAPRWRAMARAALLPAPPVSMESKGRDGRAIA</sequence>
<gene>
    <name evidence="1" type="ORF">QE399_004136</name>
</gene>
<name>A0ABU1IGW1_9BURK</name>
<organism evidence="1 2">
    <name type="scientific">Paracidovorax wautersii</name>
    <dbReference type="NCBI Taxonomy" id="1177982"/>
    <lineage>
        <taxon>Bacteria</taxon>
        <taxon>Pseudomonadati</taxon>
        <taxon>Pseudomonadota</taxon>
        <taxon>Betaproteobacteria</taxon>
        <taxon>Burkholderiales</taxon>
        <taxon>Comamonadaceae</taxon>
        <taxon>Paracidovorax</taxon>
    </lineage>
</organism>
<reference evidence="1 2" key="1">
    <citation type="submission" date="2023-08" db="EMBL/GenBank/DDBJ databases">
        <title>Functional and genomic diversity of the sorghum phyllosphere microbiome.</title>
        <authorList>
            <person name="Shade A."/>
        </authorList>
    </citation>
    <scope>NUCLEOTIDE SEQUENCE [LARGE SCALE GENOMIC DNA]</scope>
    <source>
        <strain evidence="1 2">SORGH_AS_0335</strain>
    </source>
</reference>
<comment type="caution">
    <text evidence="1">The sequence shown here is derived from an EMBL/GenBank/DDBJ whole genome shotgun (WGS) entry which is preliminary data.</text>
</comment>
<proteinExistence type="predicted"/>
<dbReference type="Proteomes" id="UP001267710">
    <property type="component" value="Unassembled WGS sequence"/>
</dbReference>
<protein>
    <submittedName>
        <fullName evidence="1">Uncharacterized protein</fullName>
    </submittedName>
</protein>
<evidence type="ECO:0000313" key="2">
    <source>
        <dbReference type="Proteomes" id="UP001267710"/>
    </source>
</evidence>
<evidence type="ECO:0000313" key="1">
    <source>
        <dbReference type="EMBL" id="MDR6216447.1"/>
    </source>
</evidence>
<dbReference type="EMBL" id="JAVIZX010000001">
    <property type="protein sequence ID" value="MDR6216447.1"/>
    <property type="molecule type" value="Genomic_DNA"/>
</dbReference>